<gene>
    <name evidence="12" type="ORF">CHIRRI_LOCUS11776</name>
</gene>
<dbReference type="PRINTS" id="PR01333">
    <property type="entry name" value="2POREKCHANEL"/>
</dbReference>
<keyword evidence="13" id="KW-1185">Reference proteome</keyword>
<comment type="subcellular location">
    <subcellularLocation>
        <location evidence="1">Membrane</location>
        <topology evidence="1">Multi-pass membrane protein</topology>
    </subcellularLocation>
</comment>
<comment type="similarity">
    <text evidence="8">Belongs to the two pore domain potassium channel (TC 1.A.1.8) family.</text>
</comment>
<reference evidence="12" key="1">
    <citation type="submission" date="2022-01" db="EMBL/GenBank/DDBJ databases">
        <authorList>
            <person name="King R."/>
        </authorList>
    </citation>
    <scope>NUCLEOTIDE SEQUENCE</scope>
</reference>
<organism evidence="12 13">
    <name type="scientific">Chironomus riparius</name>
    <dbReference type="NCBI Taxonomy" id="315576"/>
    <lineage>
        <taxon>Eukaryota</taxon>
        <taxon>Metazoa</taxon>
        <taxon>Ecdysozoa</taxon>
        <taxon>Arthropoda</taxon>
        <taxon>Hexapoda</taxon>
        <taxon>Insecta</taxon>
        <taxon>Pterygota</taxon>
        <taxon>Neoptera</taxon>
        <taxon>Endopterygota</taxon>
        <taxon>Diptera</taxon>
        <taxon>Nematocera</taxon>
        <taxon>Chironomoidea</taxon>
        <taxon>Chironomidae</taxon>
        <taxon>Chironominae</taxon>
        <taxon>Chironomus</taxon>
    </lineage>
</organism>
<keyword evidence="6 10" id="KW-0472">Membrane</keyword>
<feature type="transmembrane region" description="Helical" evidence="10">
    <location>
        <begin position="161"/>
        <end position="182"/>
    </location>
</feature>
<evidence type="ECO:0000256" key="10">
    <source>
        <dbReference type="SAM" id="Phobius"/>
    </source>
</evidence>
<dbReference type="Gene3D" id="1.10.287.70">
    <property type="match status" value="1"/>
</dbReference>
<feature type="domain" description="Potassium channel" evidence="11">
    <location>
        <begin position="170"/>
        <end position="240"/>
    </location>
</feature>
<dbReference type="PANTHER" id="PTHR11003:SF325">
    <property type="entry name" value="POTASSIUM CHANNEL DOMAIN-CONTAINING PROTEIN"/>
    <property type="match status" value="1"/>
</dbReference>
<evidence type="ECO:0000313" key="12">
    <source>
        <dbReference type="EMBL" id="CAH1729681.1"/>
    </source>
</evidence>
<dbReference type="GO" id="GO:0030322">
    <property type="term" value="P:stabilization of membrane potential"/>
    <property type="evidence" value="ECO:0007669"/>
    <property type="project" value="TreeGrafter"/>
</dbReference>
<evidence type="ECO:0000256" key="8">
    <source>
        <dbReference type="RuleBase" id="RU003857"/>
    </source>
</evidence>
<dbReference type="Proteomes" id="UP001153620">
    <property type="component" value="Chromosome 3"/>
</dbReference>
<sequence length="272" mass="29781">MEIANNDFCGYGGMTPRSQWGRIAALIYAVFGIPIILLYLSTMGEGLSSAMRCVFKRLRATSSKSNSSSSSNTNSTSSSTTTPSSSTSNNILGETTNNNKSKIIESEKRQYAGWNHSGSSIQQQHFHNPSSGNGGSYNNNYLSNSFSITSGSHHKKQKQSVVPISICIMILICYVTSGAVLFHELQKWNVLDSIYFCFTALSTIGFGELQPKDELGMYVASVYIIVGMAIVAMCFSLIQTELIIMIRKFTINEQSHDDEITLANVTITPIKS</sequence>
<evidence type="ECO:0000256" key="7">
    <source>
        <dbReference type="ARBA" id="ARBA00023303"/>
    </source>
</evidence>
<dbReference type="AlphaFoldDB" id="A0A9P0J648"/>
<feature type="transmembrane region" description="Helical" evidence="10">
    <location>
        <begin position="215"/>
        <end position="238"/>
    </location>
</feature>
<dbReference type="SUPFAM" id="SSF81324">
    <property type="entry name" value="Voltage-gated potassium channels"/>
    <property type="match status" value="2"/>
</dbReference>
<dbReference type="InterPro" id="IPR003280">
    <property type="entry name" value="2pore_dom_K_chnl"/>
</dbReference>
<protein>
    <recommendedName>
        <fullName evidence="11">Potassium channel domain-containing protein</fullName>
    </recommendedName>
</protein>
<accession>A0A9P0J648</accession>
<feature type="domain" description="Potassium channel" evidence="11">
    <location>
        <begin position="10"/>
        <end position="45"/>
    </location>
</feature>
<keyword evidence="2 8" id="KW-0813">Transport</keyword>
<keyword evidence="3 8" id="KW-0812">Transmembrane</keyword>
<feature type="compositionally biased region" description="Low complexity" evidence="9">
    <location>
        <begin position="63"/>
        <end position="90"/>
    </location>
</feature>
<evidence type="ECO:0000313" key="13">
    <source>
        <dbReference type="Proteomes" id="UP001153620"/>
    </source>
</evidence>
<dbReference type="InterPro" id="IPR013099">
    <property type="entry name" value="K_chnl_dom"/>
</dbReference>
<evidence type="ECO:0000256" key="4">
    <source>
        <dbReference type="ARBA" id="ARBA00022989"/>
    </source>
</evidence>
<feature type="region of interest" description="Disordered" evidence="9">
    <location>
        <begin position="63"/>
        <end position="99"/>
    </location>
</feature>
<dbReference type="GO" id="GO:0005886">
    <property type="term" value="C:plasma membrane"/>
    <property type="evidence" value="ECO:0007669"/>
    <property type="project" value="TreeGrafter"/>
</dbReference>
<evidence type="ECO:0000256" key="9">
    <source>
        <dbReference type="SAM" id="MobiDB-lite"/>
    </source>
</evidence>
<reference evidence="12" key="2">
    <citation type="submission" date="2022-10" db="EMBL/GenBank/DDBJ databases">
        <authorList>
            <consortium name="ENA_rothamsted_submissions"/>
            <consortium name="culmorum"/>
            <person name="King R."/>
        </authorList>
    </citation>
    <scope>NUCLEOTIDE SEQUENCE</scope>
</reference>
<evidence type="ECO:0000256" key="5">
    <source>
        <dbReference type="ARBA" id="ARBA00023065"/>
    </source>
</evidence>
<evidence type="ECO:0000256" key="3">
    <source>
        <dbReference type="ARBA" id="ARBA00022692"/>
    </source>
</evidence>
<dbReference type="PANTHER" id="PTHR11003">
    <property type="entry name" value="POTASSIUM CHANNEL, SUBFAMILY K"/>
    <property type="match status" value="1"/>
</dbReference>
<dbReference type="GO" id="GO:0022841">
    <property type="term" value="F:potassium ion leak channel activity"/>
    <property type="evidence" value="ECO:0007669"/>
    <property type="project" value="TreeGrafter"/>
</dbReference>
<dbReference type="EMBL" id="OU895879">
    <property type="protein sequence ID" value="CAH1729681.1"/>
    <property type="molecule type" value="Genomic_DNA"/>
</dbReference>
<evidence type="ECO:0000259" key="11">
    <source>
        <dbReference type="Pfam" id="PF07885"/>
    </source>
</evidence>
<evidence type="ECO:0000256" key="1">
    <source>
        <dbReference type="ARBA" id="ARBA00004141"/>
    </source>
</evidence>
<feature type="transmembrane region" description="Helical" evidence="10">
    <location>
        <begin position="20"/>
        <end position="42"/>
    </location>
</feature>
<keyword evidence="5 8" id="KW-0406">Ion transport</keyword>
<dbReference type="GO" id="GO:0015271">
    <property type="term" value="F:outward rectifier potassium channel activity"/>
    <property type="evidence" value="ECO:0007669"/>
    <property type="project" value="TreeGrafter"/>
</dbReference>
<dbReference type="Pfam" id="PF07885">
    <property type="entry name" value="Ion_trans_2"/>
    <property type="match status" value="2"/>
</dbReference>
<evidence type="ECO:0000256" key="2">
    <source>
        <dbReference type="ARBA" id="ARBA00022448"/>
    </source>
</evidence>
<evidence type="ECO:0000256" key="6">
    <source>
        <dbReference type="ARBA" id="ARBA00023136"/>
    </source>
</evidence>
<name>A0A9P0J648_9DIPT</name>
<keyword evidence="7 8" id="KW-0407">Ion channel</keyword>
<proteinExistence type="inferred from homology"/>
<keyword evidence="4 10" id="KW-1133">Transmembrane helix</keyword>